<dbReference type="OrthoDB" id="9814037at2"/>
<dbReference type="EMBL" id="FTMD01000007">
    <property type="protein sequence ID" value="SIQ83641.1"/>
    <property type="molecule type" value="Genomic_DNA"/>
</dbReference>
<keyword evidence="4" id="KW-0378">Hydrolase</keyword>
<proteinExistence type="inferred from homology"/>
<keyword evidence="6 7" id="KW-0472">Membrane</keyword>
<dbReference type="RefSeq" id="WP_076602377.1">
    <property type="nucleotide sequence ID" value="NZ_FTMD01000007.1"/>
</dbReference>
<dbReference type="PANTHER" id="PTHR43731">
    <property type="entry name" value="RHOMBOID PROTEASE"/>
    <property type="match status" value="1"/>
</dbReference>
<dbReference type="AlphaFoldDB" id="A0A1N6W0I6"/>
<keyword evidence="9" id="KW-0645">Protease</keyword>
<comment type="subcellular location">
    <subcellularLocation>
        <location evidence="1">Membrane</location>
        <topology evidence="1">Multi-pass membrane protein</topology>
    </subcellularLocation>
</comment>
<evidence type="ECO:0000313" key="9">
    <source>
        <dbReference type="EMBL" id="SIQ83641.1"/>
    </source>
</evidence>
<organism evidence="9 10">
    <name type="scientific">Aromatoleum tolulyticum</name>
    <dbReference type="NCBI Taxonomy" id="34027"/>
    <lineage>
        <taxon>Bacteria</taxon>
        <taxon>Pseudomonadati</taxon>
        <taxon>Pseudomonadota</taxon>
        <taxon>Betaproteobacteria</taxon>
        <taxon>Rhodocyclales</taxon>
        <taxon>Rhodocyclaceae</taxon>
        <taxon>Aromatoleum</taxon>
    </lineage>
</organism>
<dbReference type="InterPro" id="IPR022764">
    <property type="entry name" value="Peptidase_S54_rhomboid_dom"/>
</dbReference>
<evidence type="ECO:0000259" key="8">
    <source>
        <dbReference type="Pfam" id="PF01694"/>
    </source>
</evidence>
<dbReference type="InterPro" id="IPR050925">
    <property type="entry name" value="Rhomboid_protease_S54"/>
</dbReference>
<feature type="transmembrane region" description="Helical" evidence="7">
    <location>
        <begin position="12"/>
        <end position="32"/>
    </location>
</feature>
<feature type="transmembrane region" description="Helical" evidence="7">
    <location>
        <begin position="158"/>
        <end position="181"/>
    </location>
</feature>
<dbReference type="Gene3D" id="1.20.1540.10">
    <property type="entry name" value="Rhomboid-like"/>
    <property type="match status" value="1"/>
</dbReference>
<keyword evidence="10" id="KW-1185">Reference proteome</keyword>
<dbReference type="GO" id="GO:0006508">
    <property type="term" value="P:proteolysis"/>
    <property type="evidence" value="ECO:0007669"/>
    <property type="project" value="UniProtKB-KW"/>
</dbReference>
<dbReference type="PANTHER" id="PTHR43731:SF14">
    <property type="entry name" value="PRESENILIN-ASSOCIATED RHOMBOID-LIKE PROTEIN, MITOCHONDRIAL"/>
    <property type="match status" value="1"/>
</dbReference>
<name>A0A1N6W0I6_9RHOO</name>
<dbReference type="Proteomes" id="UP000186819">
    <property type="component" value="Unassembled WGS sequence"/>
</dbReference>
<comment type="similarity">
    <text evidence="2">Belongs to the peptidase S54 family.</text>
</comment>
<feature type="transmembrane region" description="Helical" evidence="7">
    <location>
        <begin position="227"/>
        <end position="249"/>
    </location>
</feature>
<sequence>MLILPLPARPDWSRPPLATLSIMLLCLIAFLMQGGDAERAEVAWRYYEQSGLARMEAVAYRAELARRNGSTSTRKGAALLREMEADRGFMKALREGQLITPGSPDYPTWRAQRNHYETLRQRVLTERFALEGQDPRPATLLTHMFLHGDILHLSGNMAVLFVVGYTVEAALGPLGFVALYLLGGLGAALPDLLLPVSGHRLSLGASGAISAVMAAYLGLFGRRRIEFFYWLVFFFGTVRGPALAILPLWLGNELLQNFVLDRDGNVNYLAHFAGLLSGALLIAGYRWRRHGRSAELVHRQDTDEAIAALRARAEKHVATMQFGPAALLYRKLFDEHDSLGPDLAAEYWRVARLARQGELEHDARRRILECAAIRPDSADAKLLAEVVGGEADGLPVLASAKWEALTGRLIDAGELDVAERLVLRFFARREKQGIAVRLAGRLARAFDARGLADRAAPLRRLVAALELPR</sequence>
<evidence type="ECO:0000313" key="10">
    <source>
        <dbReference type="Proteomes" id="UP000186819"/>
    </source>
</evidence>
<keyword evidence="5 7" id="KW-1133">Transmembrane helix</keyword>
<dbReference type="GO" id="GO:0016020">
    <property type="term" value="C:membrane"/>
    <property type="evidence" value="ECO:0007669"/>
    <property type="project" value="UniProtKB-SubCell"/>
</dbReference>
<protein>
    <submittedName>
        <fullName evidence="9">Membrane associated serine protease, rhomboid family</fullName>
    </submittedName>
</protein>
<accession>A0A1N6W0I6</accession>
<gene>
    <name evidence="9" type="ORF">SAMN05421829_10786</name>
</gene>
<feature type="transmembrane region" description="Helical" evidence="7">
    <location>
        <begin position="201"/>
        <end position="220"/>
    </location>
</feature>
<dbReference type="Pfam" id="PF01694">
    <property type="entry name" value="Rhomboid"/>
    <property type="match status" value="1"/>
</dbReference>
<dbReference type="GO" id="GO:0004252">
    <property type="term" value="F:serine-type endopeptidase activity"/>
    <property type="evidence" value="ECO:0007669"/>
    <property type="project" value="InterPro"/>
</dbReference>
<feature type="transmembrane region" description="Helical" evidence="7">
    <location>
        <begin position="269"/>
        <end position="287"/>
    </location>
</feature>
<evidence type="ECO:0000256" key="6">
    <source>
        <dbReference type="ARBA" id="ARBA00023136"/>
    </source>
</evidence>
<dbReference type="SUPFAM" id="SSF144091">
    <property type="entry name" value="Rhomboid-like"/>
    <property type="match status" value="1"/>
</dbReference>
<evidence type="ECO:0000256" key="7">
    <source>
        <dbReference type="SAM" id="Phobius"/>
    </source>
</evidence>
<dbReference type="STRING" id="34027.SAMN05421829_10786"/>
<reference evidence="10" key="1">
    <citation type="submission" date="2017-01" db="EMBL/GenBank/DDBJ databases">
        <authorList>
            <person name="Varghese N."/>
            <person name="Submissions S."/>
        </authorList>
    </citation>
    <scope>NUCLEOTIDE SEQUENCE [LARGE SCALE GENOMIC DNA]</scope>
    <source>
        <strain evidence="10">ATCC 51758</strain>
    </source>
</reference>
<evidence type="ECO:0000256" key="5">
    <source>
        <dbReference type="ARBA" id="ARBA00022989"/>
    </source>
</evidence>
<dbReference type="InterPro" id="IPR035952">
    <property type="entry name" value="Rhomboid-like_sf"/>
</dbReference>
<evidence type="ECO:0000256" key="1">
    <source>
        <dbReference type="ARBA" id="ARBA00004141"/>
    </source>
</evidence>
<keyword evidence="3 7" id="KW-0812">Transmembrane</keyword>
<evidence type="ECO:0000256" key="3">
    <source>
        <dbReference type="ARBA" id="ARBA00022692"/>
    </source>
</evidence>
<feature type="domain" description="Peptidase S54 rhomboid" evidence="8">
    <location>
        <begin position="139"/>
        <end position="284"/>
    </location>
</feature>
<evidence type="ECO:0000256" key="2">
    <source>
        <dbReference type="ARBA" id="ARBA00009045"/>
    </source>
</evidence>
<evidence type="ECO:0000256" key="4">
    <source>
        <dbReference type="ARBA" id="ARBA00022801"/>
    </source>
</evidence>